<accession>A0A0F9CW96</accession>
<dbReference type="AlphaFoldDB" id="A0A0F9CW96"/>
<reference evidence="3" key="1">
    <citation type="journal article" date="2015" name="Nature">
        <title>Complex archaea that bridge the gap between prokaryotes and eukaryotes.</title>
        <authorList>
            <person name="Spang A."/>
            <person name="Saw J.H."/>
            <person name="Jorgensen S.L."/>
            <person name="Zaremba-Niedzwiedzka K."/>
            <person name="Martijn J."/>
            <person name="Lind A.E."/>
            <person name="van Eijk R."/>
            <person name="Schleper C."/>
            <person name="Guy L."/>
            <person name="Ettema T.J."/>
        </authorList>
    </citation>
    <scope>NUCLEOTIDE SEQUENCE</scope>
</reference>
<organism evidence="3">
    <name type="scientific">marine sediment metagenome</name>
    <dbReference type="NCBI Taxonomy" id="412755"/>
    <lineage>
        <taxon>unclassified sequences</taxon>
        <taxon>metagenomes</taxon>
        <taxon>ecological metagenomes</taxon>
    </lineage>
</organism>
<dbReference type="EMBL" id="LAZR01031474">
    <property type="protein sequence ID" value="KKL53648.1"/>
    <property type="molecule type" value="Genomic_DNA"/>
</dbReference>
<gene>
    <name evidence="3" type="ORF">LCGC14_2273350</name>
</gene>
<comment type="caution">
    <text evidence="3">The sequence shown here is derived from an EMBL/GenBank/DDBJ whole genome shotgun (WGS) entry which is preliminary data.</text>
</comment>
<evidence type="ECO:0000313" key="3">
    <source>
        <dbReference type="EMBL" id="KKL53648.1"/>
    </source>
</evidence>
<dbReference type="Pfam" id="PF11740">
    <property type="entry name" value="KfrA_N"/>
    <property type="match status" value="1"/>
</dbReference>
<name>A0A0F9CW96_9ZZZZ</name>
<evidence type="ECO:0000259" key="2">
    <source>
        <dbReference type="Pfam" id="PF11740"/>
    </source>
</evidence>
<protein>
    <recommendedName>
        <fullName evidence="2">KfrA N-terminal DNA-binding domain-containing protein</fullName>
    </recommendedName>
</protein>
<dbReference type="InterPro" id="IPR021104">
    <property type="entry name" value="KfrA_DNA-bd_N"/>
</dbReference>
<evidence type="ECO:0000256" key="1">
    <source>
        <dbReference type="SAM" id="MobiDB-lite"/>
    </source>
</evidence>
<proteinExistence type="predicted"/>
<feature type="domain" description="KfrA N-terminal DNA-binding" evidence="2">
    <location>
        <begin position="4"/>
        <end position="113"/>
    </location>
</feature>
<feature type="region of interest" description="Disordered" evidence="1">
    <location>
        <begin position="182"/>
        <end position="203"/>
    </location>
</feature>
<sequence>MTVTKQRVFRAAGNLTEQGIEPTNRNIRTELGGGSLQTITPLLKEWKTLQEQSADIPTSVASSLESAMREAWAEAKKTAKLAFTGEKNLLEARMAELKDELRLRDETAEGLNAKIVELNKTVETNNASARAAKAQADERIAELKNHLSESKEEAKESRASERELNKQLVVLTAQIAEAKNAAEKAQSEANDANARLTEAAKKQ</sequence>